<evidence type="ECO:0000313" key="4">
    <source>
        <dbReference type="Proteomes" id="UP000007305"/>
    </source>
</evidence>
<sequence length="272" mass="29994">MRPPRLYQTVSSPLDRPPICYLSLWALARKRQVLFPLYETYVALHARRIRREARRRYADGDAGGGGNRARAGRWRPGDGRVPRLRRPPEPRGDGGAHGARPHHQAPGGAVRRRPAAGLLRRLRPPPLPQRRHGDPGARPGQGHQPDAGPGDGGHPHLLPALRHLRHDPGPAEPGPRHRPAADGPHRRRQQPRRRQLHRRVHEPGTLLRPGPGHRGLDKPLGLLDRPAARRAPGRLRVRVAVPGAEDARAAAQWGSLTTISPCVVAHASCLFL</sequence>
<dbReference type="OrthoDB" id="3222at2759"/>
<evidence type="ECO:0000256" key="1">
    <source>
        <dbReference type="SAM" id="MobiDB-lite"/>
    </source>
</evidence>
<name>B4FWA2_MAIZE</name>
<reference evidence="4" key="2">
    <citation type="journal article" date="2009" name="Science">
        <title>The B73 maize genome: complexity, diversity, and dynamics.</title>
        <authorList>
            <person name="Schnable P.S."/>
            <person name="Ware D."/>
            <person name="Fulton R.S."/>
            <person name="Stein J.C."/>
            <person name="Wei F."/>
            <person name="Pasternak S."/>
            <person name="Liang C."/>
            <person name="Zhang J."/>
            <person name="Fulton L."/>
            <person name="Graves T.A."/>
            <person name="Minx P."/>
            <person name="Reily A.D."/>
            <person name="Courtney L."/>
            <person name="Kruchowski S.S."/>
            <person name="Tomlinson C."/>
            <person name="Strong C."/>
            <person name="Delehaunty K."/>
            <person name="Fronick C."/>
            <person name="Courtney B."/>
            <person name="Rock S.M."/>
            <person name="Belter E."/>
            <person name="Du F."/>
            <person name="Kim K."/>
            <person name="Abbott R.M."/>
            <person name="Cotton M."/>
            <person name="Levy A."/>
            <person name="Marchetto P."/>
            <person name="Ochoa K."/>
            <person name="Jackson S.M."/>
            <person name="Gillam B."/>
            <person name="Chen W."/>
            <person name="Yan L."/>
            <person name="Higginbotham J."/>
            <person name="Cardenas M."/>
            <person name="Waligorski J."/>
            <person name="Applebaum E."/>
            <person name="Phelps L."/>
            <person name="Falcone J."/>
            <person name="Kanchi K."/>
            <person name="Thane T."/>
            <person name="Scimone A."/>
            <person name="Thane N."/>
            <person name="Henke J."/>
            <person name="Wang T."/>
            <person name="Ruppert J."/>
            <person name="Shah N."/>
            <person name="Rotter K."/>
            <person name="Hodges J."/>
            <person name="Ingenthron E."/>
            <person name="Cordes M."/>
            <person name="Kohlberg S."/>
            <person name="Sgro J."/>
            <person name="Delgado B."/>
            <person name="Mead K."/>
            <person name="Chinwalla A."/>
            <person name="Leonard S."/>
            <person name="Crouse K."/>
            <person name="Collura K."/>
            <person name="Kudrna D."/>
            <person name="Currie J."/>
            <person name="He R."/>
            <person name="Angelova A."/>
            <person name="Rajasekar S."/>
            <person name="Mueller T."/>
            <person name="Lomeli R."/>
            <person name="Scara G."/>
            <person name="Ko A."/>
            <person name="Delaney K."/>
            <person name="Wissotski M."/>
            <person name="Lopez G."/>
            <person name="Campos D."/>
            <person name="Braidotti M."/>
            <person name="Ashley E."/>
            <person name="Golser W."/>
            <person name="Kim H."/>
            <person name="Lee S."/>
            <person name="Lin J."/>
            <person name="Dujmic Z."/>
            <person name="Kim W."/>
            <person name="Talag J."/>
            <person name="Zuccolo A."/>
            <person name="Fan C."/>
            <person name="Sebastian A."/>
            <person name="Kramer M."/>
            <person name="Spiegel L."/>
            <person name="Nascimento L."/>
            <person name="Zutavern T."/>
            <person name="Miller B."/>
            <person name="Ambroise C."/>
            <person name="Muller S."/>
            <person name="Spooner W."/>
            <person name="Narechania A."/>
            <person name="Ren L."/>
            <person name="Wei S."/>
            <person name="Kumari S."/>
            <person name="Faga B."/>
            <person name="Levy M.J."/>
            <person name="McMahan L."/>
            <person name="Van Buren P."/>
            <person name="Vaughn M.W."/>
            <person name="Ying K."/>
            <person name="Yeh C.-T."/>
            <person name="Emrich S.J."/>
            <person name="Jia Y."/>
            <person name="Kalyanaraman A."/>
            <person name="Hsia A.-P."/>
            <person name="Barbazuk W.B."/>
            <person name="Baucom R.S."/>
            <person name="Brutnell T.P."/>
            <person name="Carpita N.C."/>
            <person name="Chaparro C."/>
            <person name="Chia J.-M."/>
            <person name="Deragon J.-M."/>
            <person name="Estill J.C."/>
            <person name="Fu Y."/>
            <person name="Jeddeloh J.A."/>
            <person name="Han Y."/>
            <person name="Lee H."/>
            <person name="Li P."/>
            <person name="Lisch D.R."/>
            <person name="Liu S."/>
            <person name="Liu Z."/>
            <person name="Nagel D.H."/>
            <person name="McCann M.C."/>
            <person name="SanMiguel P."/>
            <person name="Myers A.M."/>
            <person name="Nettleton D."/>
            <person name="Nguyen J."/>
            <person name="Penning B.W."/>
            <person name="Ponnala L."/>
            <person name="Schneider K.L."/>
            <person name="Schwartz D.C."/>
            <person name="Sharma A."/>
            <person name="Soderlund C."/>
            <person name="Springer N.M."/>
            <person name="Sun Q."/>
            <person name="Wang H."/>
            <person name="Waterman M."/>
            <person name="Westerman R."/>
            <person name="Wolfgruber T.K."/>
            <person name="Yang L."/>
            <person name="Yu Y."/>
            <person name="Zhang L."/>
            <person name="Zhou S."/>
            <person name="Zhu Q."/>
            <person name="Bennetzen J.L."/>
            <person name="Dawe R.K."/>
            <person name="Jiang J."/>
            <person name="Jiang N."/>
            <person name="Presting G.G."/>
            <person name="Wessler S.R."/>
            <person name="Aluru S."/>
            <person name="Martienssen R.A."/>
            <person name="Clifton S.W."/>
            <person name="McCombie W.R."/>
            <person name="Wing R.A."/>
            <person name="Wilson R.K."/>
        </authorList>
    </citation>
    <scope>NUCLEOTIDE SEQUENCE [LARGE SCALE GENOMIC DNA]</scope>
    <source>
        <strain evidence="4">cv. B73</strain>
    </source>
</reference>
<proteinExistence type="evidence at transcript level"/>
<evidence type="ECO:0000313" key="3">
    <source>
        <dbReference type="EnsemblPlants" id="Zm00001eb284350_P003"/>
    </source>
</evidence>
<gene>
    <name evidence="3" type="primary">LOC541897</name>
</gene>
<dbReference type="HOGENOM" id="CLU_1024382_0_0_1"/>
<dbReference type="EnsemblPlants" id="Zm00001eb284350_T003">
    <property type="protein sequence ID" value="Zm00001eb284350_P003"/>
    <property type="gene ID" value="Zm00001eb284350"/>
</dbReference>
<dbReference type="Gramene" id="Zm00001eb284350_T003">
    <property type="protein sequence ID" value="Zm00001eb284350_P003"/>
    <property type="gene ID" value="Zm00001eb284350"/>
</dbReference>
<organism evidence="2">
    <name type="scientific">Zea mays</name>
    <name type="common">Maize</name>
    <dbReference type="NCBI Taxonomy" id="4577"/>
    <lineage>
        <taxon>Eukaryota</taxon>
        <taxon>Viridiplantae</taxon>
        <taxon>Streptophyta</taxon>
        <taxon>Embryophyta</taxon>
        <taxon>Tracheophyta</taxon>
        <taxon>Spermatophyta</taxon>
        <taxon>Magnoliopsida</taxon>
        <taxon>Liliopsida</taxon>
        <taxon>Poales</taxon>
        <taxon>Poaceae</taxon>
        <taxon>PACMAD clade</taxon>
        <taxon>Panicoideae</taxon>
        <taxon>Andropogonodae</taxon>
        <taxon>Andropogoneae</taxon>
        <taxon>Tripsacinae</taxon>
        <taxon>Zea</taxon>
    </lineage>
</organism>
<feature type="compositionally biased region" description="Basic and acidic residues" evidence="1">
    <location>
        <begin position="75"/>
        <end position="94"/>
    </location>
</feature>
<accession>B4FWA2</accession>
<evidence type="ECO:0000313" key="2">
    <source>
        <dbReference type="EMBL" id="ACF86395.1"/>
    </source>
</evidence>
<protein>
    <submittedName>
        <fullName evidence="2 3">Uncharacterized protein</fullName>
    </submittedName>
</protein>
<feature type="compositionally biased region" description="Low complexity" evidence="1">
    <location>
        <begin position="105"/>
        <end position="119"/>
    </location>
</feature>
<reference evidence="3" key="3">
    <citation type="submission" date="2019-07" db="EMBL/GenBank/DDBJ databases">
        <authorList>
            <person name="Seetharam A."/>
            <person name="Woodhouse M."/>
            <person name="Cannon E."/>
        </authorList>
    </citation>
    <scope>NUCLEOTIDE SEQUENCE [LARGE SCALE GENOMIC DNA]</scope>
    <source>
        <strain evidence="3">cv. B73</strain>
    </source>
</reference>
<dbReference type="ExpressionAtlas" id="B4FWA2">
    <property type="expression patterns" value="baseline and differential"/>
</dbReference>
<dbReference type="AlphaFoldDB" id="B4FWA2"/>
<dbReference type="Proteomes" id="UP000007305">
    <property type="component" value="Chromosome 6"/>
</dbReference>
<feature type="region of interest" description="Disordered" evidence="1">
    <location>
        <begin position="58"/>
        <end position="227"/>
    </location>
</feature>
<keyword evidence="4" id="KW-1185">Reference proteome</keyword>
<reference evidence="2" key="1">
    <citation type="journal article" date="2009" name="PLoS Genet.">
        <title>Sequencing, mapping, and analysis of 27,455 maize full-length cDNAs.</title>
        <authorList>
            <person name="Soderlund C."/>
            <person name="Descour A."/>
            <person name="Kudrna D."/>
            <person name="Bomhoff M."/>
            <person name="Boyd L."/>
            <person name="Currie J."/>
            <person name="Angelova A."/>
            <person name="Collura K."/>
            <person name="Wissotski M."/>
            <person name="Ashley E."/>
            <person name="Morrow D."/>
            <person name="Fernandes J."/>
            <person name="Walbot V."/>
            <person name="Yu Y."/>
        </authorList>
    </citation>
    <scope>NUCLEOTIDE SEQUENCE</scope>
    <source>
        <strain evidence="2">B73</strain>
    </source>
</reference>
<feature type="compositionally biased region" description="Basic residues" evidence="1">
    <location>
        <begin position="185"/>
        <end position="200"/>
    </location>
</feature>
<reference evidence="3" key="4">
    <citation type="submission" date="2021-05" db="UniProtKB">
        <authorList>
            <consortium name="EnsemblPlants"/>
        </authorList>
    </citation>
    <scope>IDENTIFICATION</scope>
    <source>
        <strain evidence="3">cv. B73</strain>
    </source>
</reference>
<dbReference type="EMBL" id="BT041390">
    <property type="protein sequence ID" value="ACF86395.1"/>
    <property type="molecule type" value="mRNA"/>
</dbReference>